<accession>A0A239ATU2</accession>
<proteinExistence type="predicted"/>
<evidence type="ECO:0000313" key="3">
    <source>
        <dbReference type="Proteomes" id="UP000198280"/>
    </source>
</evidence>
<organism evidence="2 3">
    <name type="scientific">Actinacidiphila glaucinigra</name>
    <dbReference type="NCBI Taxonomy" id="235986"/>
    <lineage>
        <taxon>Bacteria</taxon>
        <taxon>Bacillati</taxon>
        <taxon>Actinomycetota</taxon>
        <taxon>Actinomycetes</taxon>
        <taxon>Kitasatosporales</taxon>
        <taxon>Streptomycetaceae</taxon>
        <taxon>Actinacidiphila</taxon>
    </lineage>
</organism>
<name>A0A239ATU2_9ACTN</name>
<dbReference type="EMBL" id="FZOF01000002">
    <property type="protein sequence ID" value="SNR98980.1"/>
    <property type="molecule type" value="Genomic_DNA"/>
</dbReference>
<feature type="region of interest" description="Disordered" evidence="1">
    <location>
        <begin position="1"/>
        <end position="86"/>
    </location>
</feature>
<evidence type="ECO:0000256" key="1">
    <source>
        <dbReference type="SAM" id="MobiDB-lite"/>
    </source>
</evidence>
<feature type="compositionally biased region" description="Basic and acidic residues" evidence="1">
    <location>
        <begin position="64"/>
        <end position="86"/>
    </location>
</feature>
<reference evidence="2 3" key="1">
    <citation type="submission" date="2017-06" db="EMBL/GenBank/DDBJ databases">
        <authorList>
            <person name="Kim H.J."/>
            <person name="Triplett B.A."/>
        </authorList>
    </citation>
    <scope>NUCLEOTIDE SEQUENCE [LARGE SCALE GENOMIC DNA]</scope>
    <source>
        <strain evidence="2 3">CGMCC 4.1858</strain>
    </source>
</reference>
<evidence type="ECO:0000313" key="2">
    <source>
        <dbReference type="EMBL" id="SNR98980.1"/>
    </source>
</evidence>
<sequence length="86" mass="9945">MGKNDPTRNKAGQQQHRPQAQPQGQERIGQTRERAQGMADDPMRQQGKPQHREPGHGQPSKPESMPKGDRERRRSPEEIDERRDRS</sequence>
<dbReference type="RefSeq" id="WP_089222342.1">
    <property type="nucleotide sequence ID" value="NZ_CP109201.1"/>
</dbReference>
<feature type="compositionally biased region" description="Low complexity" evidence="1">
    <location>
        <begin position="11"/>
        <end position="25"/>
    </location>
</feature>
<dbReference type="Proteomes" id="UP000198280">
    <property type="component" value="Unassembled WGS sequence"/>
</dbReference>
<keyword evidence="3" id="KW-1185">Reference proteome</keyword>
<dbReference type="AlphaFoldDB" id="A0A239ATU2"/>
<gene>
    <name evidence="2" type="ORF">SAMN05216252_102164</name>
</gene>
<protein>
    <submittedName>
        <fullName evidence="2">Uncharacterized protein</fullName>
    </submittedName>
</protein>